<comment type="caution">
    <text evidence="2">The sequence shown here is derived from an EMBL/GenBank/DDBJ whole genome shotgun (WGS) entry which is preliminary data.</text>
</comment>
<accession>A0A7K0CHC5</accession>
<evidence type="ECO:0000313" key="3">
    <source>
        <dbReference type="Proteomes" id="UP000466345"/>
    </source>
</evidence>
<dbReference type="EMBL" id="WEGJ01000005">
    <property type="protein sequence ID" value="MQY12154.1"/>
    <property type="molecule type" value="Genomic_DNA"/>
</dbReference>
<dbReference type="RefSeq" id="WP_153451516.1">
    <property type="nucleotide sequence ID" value="NZ_WEGJ01000005.1"/>
</dbReference>
<gene>
    <name evidence="2" type="ORF">SRB5_22840</name>
</gene>
<feature type="compositionally biased region" description="Basic and acidic residues" evidence="1">
    <location>
        <begin position="42"/>
        <end position="51"/>
    </location>
</feature>
<dbReference type="Proteomes" id="UP000466345">
    <property type="component" value="Unassembled WGS sequence"/>
</dbReference>
<organism evidence="2 3">
    <name type="scientific">Streptomyces smaragdinus</name>
    <dbReference type="NCBI Taxonomy" id="2585196"/>
    <lineage>
        <taxon>Bacteria</taxon>
        <taxon>Bacillati</taxon>
        <taxon>Actinomycetota</taxon>
        <taxon>Actinomycetes</taxon>
        <taxon>Kitasatosporales</taxon>
        <taxon>Streptomycetaceae</taxon>
        <taxon>Streptomyces</taxon>
    </lineage>
</organism>
<protein>
    <submittedName>
        <fullName evidence="2">Uncharacterized protein</fullName>
    </submittedName>
</protein>
<evidence type="ECO:0000256" key="1">
    <source>
        <dbReference type="SAM" id="MobiDB-lite"/>
    </source>
</evidence>
<evidence type="ECO:0000313" key="2">
    <source>
        <dbReference type="EMBL" id="MQY12154.1"/>
    </source>
</evidence>
<keyword evidence="3" id="KW-1185">Reference proteome</keyword>
<feature type="region of interest" description="Disordered" evidence="1">
    <location>
        <begin position="28"/>
        <end position="51"/>
    </location>
</feature>
<proteinExistence type="predicted"/>
<reference evidence="2 3" key="1">
    <citation type="submission" date="2019-10" db="EMBL/GenBank/DDBJ databases">
        <title>Streptomyces smaragdinus sp. nov. and Streptomyces fabii sp. nov., isolated from the gut of fungus growing-termite Macrotermes natalensis.</title>
        <authorList>
            <person name="Schwitalla J."/>
            <person name="Benndorf R."/>
            <person name="Martin K."/>
            <person name="De Beer W."/>
            <person name="Kaster A.-K."/>
            <person name="Vollmers J."/>
            <person name="Poulsen M."/>
            <person name="Beemelmanns C."/>
        </authorList>
    </citation>
    <scope>NUCLEOTIDE SEQUENCE [LARGE SCALE GENOMIC DNA]</scope>
    <source>
        <strain evidence="2 3">RB5</strain>
    </source>
</reference>
<name>A0A7K0CHC5_9ACTN</name>
<sequence length="51" mass="5611">MLHQDLMNARVTAALCRAEQRRLARDARAAAGSADRAGTVRARRDAYERAA</sequence>
<dbReference type="AlphaFoldDB" id="A0A7K0CHC5"/>